<dbReference type="EMBL" id="JACBYQ010000001">
    <property type="protein sequence ID" value="NYE95064.1"/>
    <property type="molecule type" value="Genomic_DNA"/>
</dbReference>
<dbReference type="GO" id="GO:0032259">
    <property type="term" value="P:methylation"/>
    <property type="evidence" value="ECO:0007669"/>
    <property type="project" value="UniProtKB-KW"/>
</dbReference>
<dbReference type="SUPFAM" id="SSF53335">
    <property type="entry name" value="S-adenosyl-L-methionine-dependent methyltransferases"/>
    <property type="match status" value="1"/>
</dbReference>
<dbReference type="Proteomes" id="UP000521748">
    <property type="component" value="Unassembled WGS sequence"/>
</dbReference>
<sequence length="210" mass="22128">MNADKSISWSYTEGLPVEDETLLRARERSHELGVSAIGAATGALLSVLAASSKAQTAVEIGAGAGVSGVYLLRGLSGHGVLTSIDGDVEHLRAARESFTEAGFPANRTRTISGRAAEVLPRLTDAAYDVVFINADKPSYPLYVEQAVRLLKSGGLLIVNDALDQDRVAEPAVREPSTVVLRQVGKAIRENDRLVSALLPTGAGVLLAVKR</sequence>
<dbReference type="GO" id="GO:0008171">
    <property type="term" value="F:O-methyltransferase activity"/>
    <property type="evidence" value="ECO:0007669"/>
    <property type="project" value="InterPro"/>
</dbReference>
<dbReference type="PROSITE" id="PS51682">
    <property type="entry name" value="SAM_OMT_I"/>
    <property type="match status" value="1"/>
</dbReference>
<evidence type="ECO:0000256" key="3">
    <source>
        <dbReference type="ARBA" id="ARBA00022691"/>
    </source>
</evidence>
<name>A0A7Y9LT04_9MICC</name>
<dbReference type="RefSeq" id="WP_179388753.1">
    <property type="nucleotide sequence ID" value="NZ_JACBYQ010000001.1"/>
</dbReference>
<keyword evidence="2 4" id="KW-0808">Transferase</keyword>
<dbReference type="CDD" id="cd02440">
    <property type="entry name" value="AdoMet_MTases"/>
    <property type="match status" value="1"/>
</dbReference>
<protein>
    <submittedName>
        <fullName evidence="4">Putative O-methyltransferase YrrM</fullName>
    </submittedName>
</protein>
<dbReference type="Gene3D" id="3.40.50.150">
    <property type="entry name" value="Vaccinia Virus protein VP39"/>
    <property type="match status" value="1"/>
</dbReference>
<dbReference type="PANTHER" id="PTHR10509:SF85">
    <property type="entry name" value="O-METHYLTRANSFERASE RV1220C-RELATED"/>
    <property type="match status" value="1"/>
</dbReference>
<dbReference type="AlphaFoldDB" id="A0A7Y9LT04"/>
<evidence type="ECO:0000256" key="1">
    <source>
        <dbReference type="ARBA" id="ARBA00022603"/>
    </source>
</evidence>
<dbReference type="InterPro" id="IPR002935">
    <property type="entry name" value="SAM_O-MeTrfase"/>
</dbReference>
<dbReference type="GO" id="GO:0008757">
    <property type="term" value="F:S-adenosylmethionine-dependent methyltransferase activity"/>
    <property type="evidence" value="ECO:0007669"/>
    <property type="project" value="TreeGrafter"/>
</dbReference>
<keyword evidence="5" id="KW-1185">Reference proteome</keyword>
<organism evidence="4 5">
    <name type="scientific">Psychromicrobium silvestre</name>
    <dbReference type="NCBI Taxonomy" id="1645614"/>
    <lineage>
        <taxon>Bacteria</taxon>
        <taxon>Bacillati</taxon>
        <taxon>Actinomycetota</taxon>
        <taxon>Actinomycetes</taxon>
        <taxon>Micrococcales</taxon>
        <taxon>Micrococcaceae</taxon>
        <taxon>Psychromicrobium</taxon>
    </lineage>
</organism>
<reference evidence="4 5" key="1">
    <citation type="submission" date="2020-07" db="EMBL/GenBank/DDBJ databases">
        <title>Sequencing the genomes of 1000 actinobacteria strains.</title>
        <authorList>
            <person name="Klenk H.-P."/>
        </authorList>
    </citation>
    <scope>NUCLEOTIDE SEQUENCE [LARGE SCALE GENOMIC DNA]</scope>
    <source>
        <strain evidence="4 5">DSM 102047</strain>
    </source>
</reference>
<dbReference type="InterPro" id="IPR029063">
    <property type="entry name" value="SAM-dependent_MTases_sf"/>
</dbReference>
<evidence type="ECO:0000256" key="2">
    <source>
        <dbReference type="ARBA" id="ARBA00022679"/>
    </source>
</evidence>
<evidence type="ECO:0000313" key="4">
    <source>
        <dbReference type="EMBL" id="NYE95064.1"/>
    </source>
</evidence>
<keyword evidence="1 4" id="KW-0489">Methyltransferase</keyword>
<keyword evidence="3" id="KW-0949">S-adenosyl-L-methionine</keyword>
<gene>
    <name evidence="4" type="ORF">FHU41_001285</name>
</gene>
<proteinExistence type="predicted"/>
<evidence type="ECO:0000313" key="5">
    <source>
        <dbReference type="Proteomes" id="UP000521748"/>
    </source>
</evidence>
<dbReference type="InterPro" id="IPR050362">
    <property type="entry name" value="Cation-dep_OMT"/>
</dbReference>
<dbReference type="Pfam" id="PF01596">
    <property type="entry name" value="Methyltransf_3"/>
    <property type="match status" value="1"/>
</dbReference>
<comment type="caution">
    <text evidence="4">The sequence shown here is derived from an EMBL/GenBank/DDBJ whole genome shotgun (WGS) entry which is preliminary data.</text>
</comment>
<accession>A0A7Y9LT04</accession>
<dbReference type="PANTHER" id="PTHR10509">
    <property type="entry name" value="O-METHYLTRANSFERASE-RELATED"/>
    <property type="match status" value="1"/>
</dbReference>